<dbReference type="EMBL" id="CALNXI010000986">
    <property type="protein sequence ID" value="CAH3150083.1"/>
    <property type="molecule type" value="Genomic_DNA"/>
</dbReference>
<name>A0ABN8PSQ4_9CNID</name>
<feature type="non-terminal residue" evidence="1">
    <location>
        <position position="79"/>
    </location>
</feature>
<reference evidence="1 2" key="1">
    <citation type="submission" date="2022-05" db="EMBL/GenBank/DDBJ databases">
        <authorList>
            <consortium name="Genoscope - CEA"/>
            <person name="William W."/>
        </authorList>
    </citation>
    <scope>NUCLEOTIDE SEQUENCE [LARGE SCALE GENOMIC DNA]</scope>
</reference>
<evidence type="ECO:0000313" key="1">
    <source>
        <dbReference type="EMBL" id="CAH3150083.1"/>
    </source>
</evidence>
<dbReference type="Proteomes" id="UP001159427">
    <property type="component" value="Unassembled WGS sequence"/>
</dbReference>
<keyword evidence="2" id="KW-1185">Reference proteome</keyword>
<proteinExistence type="predicted"/>
<accession>A0ABN8PSQ4</accession>
<evidence type="ECO:0000313" key="2">
    <source>
        <dbReference type="Proteomes" id="UP001159427"/>
    </source>
</evidence>
<sequence length="79" mass="9002">NCKVKRSGGGTTLRFEALGDIDDPKEEHDMILVTYRDAAKKVVGRSKKDSRPWIGSKTWEKITERKEAKLKLEGARSER</sequence>
<comment type="caution">
    <text evidence="1">The sequence shown here is derived from an EMBL/GenBank/DDBJ whole genome shotgun (WGS) entry which is preliminary data.</text>
</comment>
<protein>
    <submittedName>
        <fullName evidence="1">Uncharacterized protein</fullName>
    </submittedName>
</protein>
<feature type="non-terminal residue" evidence="1">
    <location>
        <position position="1"/>
    </location>
</feature>
<organism evidence="1 2">
    <name type="scientific">Porites evermanni</name>
    <dbReference type="NCBI Taxonomy" id="104178"/>
    <lineage>
        <taxon>Eukaryota</taxon>
        <taxon>Metazoa</taxon>
        <taxon>Cnidaria</taxon>
        <taxon>Anthozoa</taxon>
        <taxon>Hexacorallia</taxon>
        <taxon>Scleractinia</taxon>
        <taxon>Fungiina</taxon>
        <taxon>Poritidae</taxon>
        <taxon>Porites</taxon>
    </lineage>
</organism>
<gene>
    <name evidence="1" type="ORF">PEVE_00045130</name>
</gene>